<dbReference type="FunFam" id="3.20.20.100:FF:000005">
    <property type="entry name" value="NADP(H)-dependent aldo-keto reductase"/>
    <property type="match status" value="1"/>
</dbReference>
<protein>
    <recommendedName>
        <fullName evidence="4">Protein tas</fullName>
    </recommendedName>
</protein>
<dbReference type="PANTHER" id="PTHR43364">
    <property type="entry name" value="NADH-SPECIFIC METHYLGLYOXAL REDUCTASE-RELATED"/>
    <property type="match status" value="1"/>
</dbReference>
<comment type="similarity">
    <text evidence="3">Belongs to the aldo/keto reductase family. Aldo/keto reductase 2 subfamily.</text>
</comment>
<dbReference type="RefSeq" id="WP_152214673.1">
    <property type="nucleotide sequence ID" value="NZ_JBAQYD010000140.1"/>
</dbReference>
<accession>A0A6N6VR20</accession>
<evidence type="ECO:0000256" key="3">
    <source>
        <dbReference type="ARBA" id="ARBA00038157"/>
    </source>
</evidence>
<keyword evidence="2" id="KW-0560">Oxidoreductase</keyword>
<evidence type="ECO:0000259" key="5">
    <source>
        <dbReference type="Pfam" id="PF00248"/>
    </source>
</evidence>
<evidence type="ECO:0000256" key="1">
    <source>
        <dbReference type="ARBA" id="ARBA00022857"/>
    </source>
</evidence>
<dbReference type="InterPro" id="IPR036812">
    <property type="entry name" value="NAD(P)_OxRdtase_dom_sf"/>
</dbReference>
<gene>
    <name evidence="6" type="ORF">F2P47_03015</name>
</gene>
<dbReference type="GO" id="GO:0016491">
    <property type="term" value="F:oxidoreductase activity"/>
    <property type="evidence" value="ECO:0007669"/>
    <property type="project" value="UniProtKB-KW"/>
</dbReference>
<dbReference type="AlphaFoldDB" id="A0A6N6VR20"/>
<sequence length="347" mass="38641">MEYRELGRTGIKVSSICLGTMTWGQQNTEAEGHEQMDYAVDQGINFFDTAEMYSVPPKAETQGSTEKIVGSWFKARGKRDKVILATKIAGRGPMNWLRDDKSGTEQSRKQIFEAVDKSLKRLQTDYIDLYQLHWPDRPVSLFGSGGLTYKHTDEIIQIDEILDALNDVVKAGKVRHIGLSNETPWGTMKFLHHADTKGLPRVQSIQNAYNLVNRVFELGGAEIAHREGVGLLAYSPLAQGYLTGKYQNGALPVGSRKQLFNRLQRYESPQANSAIESYLAIAKKHGLDASQLANQFVTTRSFVTSNIIGATTMEQLKLAVTSREIPWTDELEADVNAAHQAQPNPCP</sequence>
<dbReference type="CDD" id="cd19094">
    <property type="entry name" value="AKR_Tas-like"/>
    <property type="match status" value="1"/>
</dbReference>
<dbReference type="Proteomes" id="UP000468901">
    <property type="component" value="Unassembled WGS sequence"/>
</dbReference>
<evidence type="ECO:0000256" key="2">
    <source>
        <dbReference type="ARBA" id="ARBA00023002"/>
    </source>
</evidence>
<dbReference type="InterPro" id="IPR023210">
    <property type="entry name" value="NADP_OxRdtase_dom"/>
</dbReference>
<feature type="domain" description="NADP-dependent oxidoreductase" evidence="5">
    <location>
        <begin position="16"/>
        <end position="331"/>
    </location>
</feature>
<keyword evidence="1" id="KW-0521">NADP</keyword>
<evidence type="ECO:0000256" key="4">
    <source>
        <dbReference type="ARBA" id="ARBA00070119"/>
    </source>
</evidence>
<organism evidence="6 7">
    <name type="scientific">Parvibaculum sedimenti</name>
    <dbReference type="NCBI Taxonomy" id="2608632"/>
    <lineage>
        <taxon>Bacteria</taxon>
        <taxon>Pseudomonadati</taxon>
        <taxon>Pseudomonadota</taxon>
        <taxon>Alphaproteobacteria</taxon>
        <taxon>Hyphomicrobiales</taxon>
        <taxon>Parvibaculaceae</taxon>
        <taxon>Parvibaculum</taxon>
    </lineage>
</organism>
<evidence type="ECO:0000313" key="6">
    <source>
        <dbReference type="EMBL" id="KAB7742251.1"/>
    </source>
</evidence>
<name>A0A6N6VR20_9HYPH</name>
<reference evidence="6 7" key="1">
    <citation type="submission" date="2019-09" db="EMBL/GenBank/DDBJ databases">
        <title>Parvibaculum sedimenti sp. nov., isolated from sediment.</title>
        <authorList>
            <person name="Wang Y."/>
        </authorList>
    </citation>
    <scope>NUCLEOTIDE SEQUENCE [LARGE SCALE GENOMIC DNA]</scope>
    <source>
        <strain evidence="6 7">HXT-9</strain>
    </source>
</reference>
<dbReference type="PANTHER" id="PTHR43364:SF4">
    <property type="entry name" value="NAD(P)-LINKED OXIDOREDUCTASE SUPERFAMILY PROTEIN"/>
    <property type="match status" value="1"/>
</dbReference>
<keyword evidence="7" id="KW-1185">Reference proteome</keyword>
<evidence type="ECO:0000313" key="7">
    <source>
        <dbReference type="Proteomes" id="UP000468901"/>
    </source>
</evidence>
<dbReference type="SUPFAM" id="SSF51430">
    <property type="entry name" value="NAD(P)-linked oxidoreductase"/>
    <property type="match status" value="1"/>
</dbReference>
<dbReference type="InterPro" id="IPR050523">
    <property type="entry name" value="AKR_Detox_Biosynth"/>
</dbReference>
<dbReference type="EMBL" id="WESC01000002">
    <property type="protein sequence ID" value="KAB7742251.1"/>
    <property type="molecule type" value="Genomic_DNA"/>
</dbReference>
<comment type="caution">
    <text evidence="6">The sequence shown here is derived from an EMBL/GenBank/DDBJ whole genome shotgun (WGS) entry which is preliminary data.</text>
</comment>
<proteinExistence type="inferred from homology"/>
<dbReference type="Pfam" id="PF00248">
    <property type="entry name" value="Aldo_ket_red"/>
    <property type="match status" value="1"/>
</dbReference>
<dbReference type="Gene3D" id="3.20.20.100">
    <property type="entry name" value="NADP-dependent oxidoreductase domain"/>
    <property type="match status" value="1"/>
</dbReference>